<accession>A0A9D1TND2</accession>
<dbReference type="Pfam" id="PF11784">
    <property type="entry name" value="DUF3320"/>
    <property type="match status" value="1"/>
</dbReference>
<feature type="domain" description="DUF3320" evidence="1">
    <location>
        <begin position="20"/>
        <end position="68"/>
    </location>
</feature>
<evidence type="ECO:0000259" key="1">
    <source>
        <dbReference type="Pfam" id="PF11784"/>
    </source>
</evidence>
<evidence type="ECO:0000313" key="2">
    <source>
        <dbReference type="EMBL" id="HIV99193.1"/>
    </source>
</evidence>
<organism evidence="2 3">
    <name type="scientific">Candidatus Ornithospirochaeta avicola</name>
    <dbReference type="NCBI Taxonomy" id="2840896"/>
    <lineage>
        <taxon>Bacteria</taxon>
        <taxon>Pseudomonadati</taxon>
        <taxon>Spirochaetota</taxon>
        <taxon>Spirochaetia</taxon>
        <taxon>Spirochaetales</taxon>
        <taxon>Spirochaetaceae</taxon>
        <taxon>Spirochaetaceae incertae sedis</taxon>
        <taxon>Candidatus Ornithospirochaeta</taxon>
    </lineage>
</organism>
<protein>
    <submittedName>
        <fullName evidence="2">DUF3320 domain-containing protein</fullName>
    </submittedName>
</protein>
<dbReference type="AlphaFoldDB" id="A0A9D1TND2"/>
<gene>
    <name evidence="2" type="ORF">IAB12_05410</name>
</gene>
<proteinExistence type="predicted"/>
<comment type="caution">
    <text evidence="2">The sequence shown here is derived from an EMBL/GenBank/DDBJ whole genome shotgun (WGS) entry which is preliminary data.</text>
</comment>
<dbReference type="Proteomes" id="UP000823936">
    <property type="component" value="Unassembled WGS sequence"/>
</dbReference>
<evidence type="ECO:0000313" key="3">
    <source>
        <dbReference type="Proteomes" id="UP000823936"/>
    </source>
</evidence>
<reference evidence="2" key="2">
    <citation type="submission" date="2021-04" db="EMBL/GenBank/DDBJ databases">
        <authorList>
            <person name="Gilroy R."/>
        </authorList>
    </citation>
    <scope>NUCLEOTIDE SEQUENCE</scope>
    <source>
        <strain evidence="2">Gambia11-129</strain>
    </source>
</reference>
<sequence length="182" mass="20817">MVEKRKYLKASLEQIIMTADTFSSGSADDEIKRRIDEIIAQEAPVMKELLVKRLINSLSLYKAGSIIAEHIDALLSQMNLDEEDDVFYSGRDVSFFRPSNEDENNFRYSYQIPPVEAENAIIYIYENNGNKCMKKKDVLISFSSLMGYQRKGSEVRSLFEKAFAKLRKDGRIISRSSGFSLS</sequence>
<reference evidence="2" key="1">
    <citation type="journal article" date="2021" name="PeerJ">
        <title>Extensive microbial diversity within the chicken gut microbiome revealed by metagenomics and culture.</title>
        <authorList>
            <person name="Gilroy R."/>
            <person name="Ravi A."/>
            <person name="Getino M."/>
            <person name="Pursley I."/>
            <person name="Horton D.L."/>
            <person name="Alikhan N.F."/>
            <person name="Baker D."/>
            <person name="Gharbi K."/>
            <person name="Hall N."/>
            <person name="Watson M."/>
            <person name="Adriaenssens E.M."/>
            <person name="Foster-Nyarko E."/>
            <person name="Jarju S."/>
            <person name="Secka A."/>
            <person name="Antonio M."/>
            <person name="Oren A."/>
            <person name="Chaudhuri R.R."/>
            <person name="La Ragione R."/>
            <person name="Hildebrand F."/>
            <person name="Pallen M.J."/>
        </authorList>
    </citation>
    <scope>NUCLEOTIDE SEQUENCE</scope>
    <source>
        <strain evidence="2">Gambia11-129</strain>
    </source>
</reference>
<dbReference type="InterPro" id="IPR021754">
    <property type="entry name" value="DUF3320"/>
</dbReference>
<name>A0A9D1TND2_9SPIO</name>
<dbReference type="EMBL" id="DXHU01000020">
    <property type="protein sequence ID" value="HIV99193.1"/>
    <property type="molecule type" value="Genomic_DNA"/>
</dbReference>